<sequence>MTADHRDQPGRAARSQLVRDGILALQRRLQEAEDSNTALRARVAELDSQLSSVREKLAEAEKSKQAAEDDAMTAEMESRLSLAFEQLAAADKRVKALEDRAMTAEKNVKIRQDIIDHHTMLTAGKSTTELLGSAFVRLWALKHSKHARRQMLGEVLEEVFSSGLHTRESANEAALPAGQSDPLFAPFPPHLDAANTDTGDAEH</sequence>
<evidence type="ECO:0000256" key="2">
    <source>
        <dbReference type="SAM" id="MobiDB-lite"/>
    </source>
</evidence>
<proteinExistence type="predicted"/>
<keyword evidence="1" id="KW-0175">Coiled coil</keyword>
<comment type="caution">
    <text evidence="3">The sequence shown here is derived from an EMBL/GenBank/DDBJ whole genome shotgun (WGS) entry which is preliminary data.</text>
</comment>
<dbReference type="AlphaFoldDB" id="A0AB34FVZ6"/>
<evidence type="ECO:0000313" key="3">
    <source>
        <dbReference type="EMBL" id="KAJ6442983.1"/>
    </source>
</evidence>
<dbReference type="EMBL" id="JAQHRD010000003">
    <property type="protein sequence ID" value="KAJ6442983.1"/>
    <property type="molecule type" value="Genomic_DNA"/>
</dbReference>
<keyword evidence="4" id="KW-1185">Reference proteome</keyword>
<feature type="coiled-coil region" evidence="1">
    <location>
        <begin position="22"/>
        <end position="107"/>
    </location>
</feature>
<evidence type="ECO:0000313" key="4">
    <source>
        <dbReference type="Proteomes" id="UP001163105"/>
    </source>
</evidence>
<dbReference type="Proteomes" id="UP001163105">
    <property type="component" value="Unassembled WGS sequence"/>
</dbReference>
<evidence type="ECO:0000256" key="1">
    <source>
        <dbReference type="SAM" id="Coils"/>
    </source>
</evidence>
<reference evidence="3" key="1">
    <citation type="submission" date="2023-01" db="EMBL/GenBank/DDBJ databases">
        <title>The growth and conidiation of Purpureocillium lavendulum are regulated by nitrogen source and histone H3K14 acetylation.</title>
        <authorList>
            <person name="Tang P."/>
            <person name="Han J."/>
            <person name="Zhang C."/>
            <person name="Tang P."/>
            <person name="Qi F."/>
            <person name="Zhang K."/>
            <person name="Liang L."/>
        </authorList>
    </citation>
    <scope>NUCLEOTIDE SEQUENCE</scope>
    <source>
        <strain evidence="3">YMF1.00683</strain>
    </source>
</reference>
<dbReference type="Gene3D" id="1.10.287.1490">
    <property type="match status" value="1"/>
</dbReference>
<accession>A0AB34FVZ6</accession>
<feature type="region of interest" description="Disordered" evidence="2">
    <location>
        <begin position="170"/>
        <end position="203"/>
    </location>
</feature>
<name>A0AB34FVZ6_9HYPO</name>
<organism evidence="3 4">
    <name type="scientific">Purpureocillium lavendulum</name>
    <dbReference type="NCBI Taxonomy" id="1247861"/>
    <lineage>
        <taxon>Eukaryota</taxon>
        <taxon>Fungi</taxon>
        <taxon>Dikarya</taxon>
        <taxon>Ascomycota</taxon>
        <taxon>Pezizomycotina</taxon>
        <taxon>Sordariomycetes</taxon>
        <taxon>Hypocreomycetidae</taxon>
        <taxon>Hypocreales</taxon>
        <taxon>Ophiocordycipitaceae</taxon>
        <taxon>Purpureocillium</taxon>
    </lineage>
</organism>
<dbReference type="SUPFAM" id="SSF57997">
    <property type="entry name" value="Tropomyosin"/>
    <property type="match status" value="1"/>
</dbReference>
<gene>
    <name evidence="3" type="ORF">O9K51_04162</name>
</gene>
<protein>
    <submittedName>
        <fullName evidence="3">Uncharacterized protein</fullName>
    </submittedName>
</protein>